<sequence>MRMMSFFLLFFSAFTVFAQIENPVRWSTSSKKISADEYELIFVADIQDGWNTYSQYLESDDGPVRTSFHYDQGAHFKLQGKNIEEGDRKEGHDKMFDMNVIKLLHTATFRQKVKVSDPSKPISGYVEFMCCNDEKCLPPTEFAFKITLSNSDEKKKTGSLDADKLKDAKNKVDAAGQPNEEVANSGFLVTDALVPTSGFVDPVKWQAAIKKLDAETFLITMTANIDKGWTMYSQHTAPNDGPTPTSFTFTESSNYALGGEMVETGAMKQLRDPLFQNVLVKKYPKGPVVYTQKVKVTDPEKPISGYLTYMACDDRQCLPNTDVDFHFVPATLSALIGQEATAAIKGNSSGSLILPSNSLEATYGLAKPQLDAPLGQCGDETEVINASTGFGRILLLGFFGGLLALLTPCVFPMIPFTVSFFTKMSHNKKGKLIANASLYALFIVMVYLLLSIPFHLMDNLNPDILNDISTNVWLNILFFVVFVVFAFSFFGYYELALPSSWVNSSSRAENLGGGIGIFFAALTLALVSFSCTGPILGSLLAGALTSNGGAWQLTAGMGGFGLGLALPFAIFAAFPSIMQSLPKSGSWMNTIKVILGFLELALALKFLSNADLVKHWEALTIEPFLAIWLLIFLGLALYLFGIIHFPHYGKERSNGWKILIGAGSLAFAIYLGTGFRVNQATGSYQPLTLLSGLAPPVCYSWFKPCDCPQDLTCFKDLEQGLAYARRVNKPIMLDFTGHACVNCRKMEEHVWPTKPVYPLLEKDYVLISLYVDDRQELPKEQQIEVESALGGTRKLRTVGHKWSHFQTEYFKTNSQPYYVLLSPDGQLLTQPKGYTPEEEEYAGFLRCGKAAFTQLSVK</sequence>
<dbReference type="Gene3D" id="3.40.30.10">
    <property type="entry name" value="Glutaredoxin"/>
    <property type="match status" value="1"/>
</dbReference>
<name>F4KPR4_HALH1</name>
<keyword evidence="3" id="KW-0201">Cytochrome c-type biogenesis</keyword>
<gene>
    <name evidence="9" type="ordered locus">Halhy_4320</name>
</gene>
<protein>
    <submittedName>
        <fullName evidence="9">Protein-disulfide reductase</fullName>
        <ecNumber evidence="9">1.8.1.8</ecNumber>
    </submittedName>
</protein>
<comment type="subcellular location">
    <subcellularLocation>
        <location evidence="1">Membrane</location>
        <topology evidence="1">Multi-pass membrane protein</topology>
    </subcellularLocation>
</comment>
<dbReference type="AlphaFoldDB" id="F4KPR4"/>
<feature type="transmembrane region" description="Helical" evidence="6">
    <location>
        <begin position="432"/>
        <end position="452"/>
    </location>
</feature>
<dbReference type="GO" id="GO:0045454">
    <property type="term" value="P:cell redox homeostasis"/>
    <property type="evidence" value="ECO:0007669"/>
    <property type="project" value="TreeGrafter"/>
</dbReference>
<feature type="transmembrane region" description="Helical" evidence="6">
    <location>
        <begin position="586"/>
        <end position="604"/>
    </location>
</feature>
<reference evidence="9 10" key="1">
    <citation type="journal article" date="2011" name="Stand. Genomic Sci.">
        <title>Complete genome sequence of Haliscomenobacter hydrossis type strain (O).</title>
        <authorList>
            <consortium name="US DOE Joint Genome Institute (JGI-PGF)"/>
            <person name="Daligault H."/>
            <person name="Lapidus A."/>
            <person name="Zeytun A."/>
            <person name="Nolan M."/>
            <person name="Lucas S."/>
            <person name="Del Rio T.G."/>
            <person name="Tice H."/>
            <person name="Cheng J.F."/>
            <person name="Tapia R."/>
            <person name="Han C."/>
            <person name="Goodwin L."/>
            <person name="Pitluck S."/>
            <person name="Liolios K."/>
            <person name="Pagani I."/>
            <person name="Ivanova N."/>
            <person name="Huntemann M."/>
            <person name="Mavromatis K."/>
            <person name="Mikhailova N."/>
            <person name="Pati A."/>
            <person name="Chen A."/>
            <person name="Palaniappan K."/>
            <person name="Land M."/>
            <person name="Hauser L."/>
            <person name="Brambilla E.M."/>
            <person name="Rohde M."/>
            <person name="Verbarg S."/>
            <person name="Goker M."/>
            <person name="Bristow J."/>
            <person name="Eisen J.A."/>
            <person name="Markowitz V."/>
            <person name="Hugenholtz P."/>
            <person name="Kyrpides N.C."/>
            <person name="Klenk H.P."/>
            <person name="Woyke T."/>
        </authorList>
    </citation>
    <scope>NUCLEOTIDE SEQUENCE [LARGE SCALE GENOMIC DNA]</scope>
    <source>
        <strain evidence="10">ATCC 27775 / DSM 1100 / LMG 10767 / O</strain>
    </source>
</reference>
<keyword evidence="10" id="KW-1185">Reference proteome</keyword>
<evidence type="ECO:0000256" key="5">
    <source>
        <dbReference type="ARBA" id="ARBA00023136"/>
    </source>
</evidence>
<evidence type="ECO:0000313" key="9">
    <source>
        <dbReference type="EMBL" id="AEE52164.1"/>
    </source>
</evidence>
<evidence type="ECO:0000256" key="3">
    <source>
        <dbReference type="ARBA" id="ARBA00022748"/>
    </source>
</evidence>
<dbReference type="InterPro" id="IPR036249">
    <property type="entry name" value="Thioredoxin-like_sf"/>
</dbReference>
<organism evidence="9 10">
    <name type="scientific">Haliscomenobacter hydrossis (strain ATCC 27775 / DSM 1100 / LMG 10767 / O)</name>
    <dbReference type="NCBI Taxonomy" id="760192"/>
    <lineage>
        <taxon>Bacteria</taxon>
        <taxon>Pseudomonadati</taxon>
        <taxon>Bacteroidota</taxon>
        <taxon>Saprospiria</taxon>
        <taxon>Saprospirales</taxon>
        <taxon>Haliscomenobacteraceae</taxon>
        <taxon>Haliscomenobacter</taxon>
    </lineage>
</organism>
<evidence type="ECO:0000313" key="10">
    <source>
        <dbReference type="Proteomes" id="UP000008461"/>
    </source>
</evidence>
<feature type="transmembrane region" description="Helical" evidence="6">
    <location>
        <begin position="514"/>
        <end position="544"/>
    </location>
</feature>
<feature type="transmembrane region" description="Helical" evidence="6">
    <location>
        <begin position="472"/>
        <end position="493"/>
    </location>
</feature>
<dbReference type="Pfam" id="PF13899">
    <property type="entry name" value="Thioredoxin_7"/>
    <property type="match status" value="1"/>
</dbReference>
<keyword evidence="4 6" id="KW-1133">Transmembrane helix</keyword>
<proteinExistence type="predicted"/>
<dbReference type="EC" id="1.8.1.8" evidence="9"/>
<feature type="signal peptide" evidence="7">
    <location>
        <begin position="1"/>
        <end position="18"/>
    </location>
</feature>
<dbReference type="GO" id="GO:0017004">
    <property type="term" value="P:cytochrome complex assembly"/>
    <property type="evidence" value="ECO:0007669"/>
    <property type="project" value="UniProtKB-KW"/>
</dbReference>
<dbReference type="SUPFAM" id="SSF52833">
    <property type="entry name" value="Thioredoxin-like"/>
    <property type="match status" value="1"/>
</dbReference>
<dbReference type="PANTHER" id="PTHR32234">
    <property type="entry name" value="THIOL:DISULFIDE INTERCHANGE PROTEIN DSBD"/>
    <property type="match status" value="1"/>
</dbReference>
<keyword evidence="7" id="KW-0732">Signal</keyword>
<keyword evidence="2 6" id="KW-0812">Transmembrane</keyword>
<evidence type="ECO:0000256" key="4">
    <source>
        <dbReference type="ARBA" id="ARBA00022989"/>
    </source>
</evidence>
<keyword evidence="5 6" id="KW-0472">Membrane</keyword>
<feature type="transmembrane region" description="Helical" evidence="6">
    <location>
        <begin position="393"/>
        <end position="420"/>
    </location>
</feature>
<keyword evidence="9" id="KW-0560">Oxidoreductase</keyword>
<reference key="2">
    <citation type="submission" date="2011-04" db="EMBL/GenBank/DDBJ databases">
        <title>Complete sequence of chromosome of Haliscomenobacter hydrossis DSM 1100.</title>
        <authorList>
            <consortium name="US DOE Joint Genome Institute (JGI-PGF)"/>
            <person name="Lucas S."/>
            <person name="Han J."/>
            <person name="Lapidus A."/>
            <person name="Bruce D."/>
            <person name="Goodwin L."/>
            <person name="Pitluck S."/>
            <person name="Peters L."/>
            <person name="Kyrpides N."/>
            <person name="Mavromatis K."/>
            <person name="Ivanova N."/>
            <person name="Ovchinnikova G."/>
            <person name="Pagani I."/>
            <person name="Daligault H."/>
            <person name="Detter J.C."/>
            <person name="Han C."/>
            <person name="Land M."/>
            <person name="Hauser L."/>
            <person name="Markowitz V."/>
            <person name="Cheng J.-F."/>
            <person name="Hugenholtz P."/>
            <person name="Woyke T."/>
            <person name="Wu D."/>
            <person name="Verbarg S."/>
            <person name="Frueling A."/>
            <person name="Brambilla E."/>
            <person name="Klenk H.-P."/>
            <person name="Eisen J.A."/>
        </authorList>
    </citation>
    <scope>NUCLEOTIDE SEQUENCE</scope>
    <source>
        <strain>DSM 1100</strain>
    </source>
</reference>
<dbReference type="GO" id="GO:0016020">
    <property type="term" value="C:membrane"/>
    <property type="evidence" value="ECO:0007669"/>
    <property type="project" value="UniProtKB-SubCell"/>
</dbReference>
<dbReference type="InterPro" id="IPR003834">
    <property type="entry name" value="Cyt_c_assmbl_TM_dom"/>
</dbReference>
<feature type="transmembrane region" description="Helical" evidence="6">
    <location>
        <begin position="550"/>
        <end position="574"/>
    </location>
</feature>
<dbReference type="OrthoDB" id="9811036at2"/>
<dbReference type="eggNOG" id="COG4232">
    <property type="taxonomic scope" value="Bacteria"/>
</dbReference>
<dbReference type="EMBL" id="CP002691">
    <property type="protein sequence ID" value="AEE52164.1"/>
    <property type="molecule type" value="Genomic_DNA"/>
</dbReference>
<dbReference type="Pfam" id="PF02683">
    <property type="entry name" value="DsbD_TM"/>
    <property type="match status" value="1"/>
</dbReference>
<evidence type="ECO:0000256" key="7">
    <source>
        <dbReference type="SAM" id="SignalP"/>
    </source>
</evidence>
<accession>F4KPR4</accession>
<dbReference type="STRING" id="760192.Halhy_4320"/>
<feature type="transmembrane region" description="Helical" evidence="6">
    <location>
        <begin position="624"/>
        <end position="646"/>
    </location>
</feature>
<feature type="transmembrane region" description="Helical" evidence="6">
    <location>
        <begin position="658"/>
        <end position="677"/>
    </location>
</feature>
<evidence type="ECO:0000256" key="1">
    <source>
        <dbReference type="ARBA" id="ARBA00004141"/>
    </source>
</evidence>
<dbReference type="PANTHER" id="PTHR32234:SF0">
    <property type="entry name" value="THIOL:DISULFIDE INTERCHANGE PROTEIN DSBD"/>
    <property type="match status" value="1"/>
</dbReference>
<evidence type="ECO:0000256" key="6">
    <source>
        <dbReference type="SAM" id="Phobius"/>
    </source>
</evidence>
<dbReference type="HOGENOM" id="CLU_015841_0_0_10"/>
<feature type="chain" id="PRO_5003316900" evidence="7">
    <location>
        <begin position="19"/>
        <end position="858"/>
    </location>
</feature>
<dbReference type="GO" id="GO:0047134">
    <property type="term" value="F:protein-disulfide reductase [NAD(P)H] activity"/>
    <property type="evidence" value="ECO:0007669"/>
    <property type="project" value="UniProtKB-EC"/>
</dbReference>
<feature type="domain" description="Cytochrome C biogenesis protein transmembrane" evidence="8">
    <location>
        <begin position="394"/>
        <end position="608"/>
    </location>
</feature>
<evidence type="ECO:0000259" key="8">
    <source>
        <dbReference type="Pfam" id="PF02683"/>
    </source>
</evidence>
<dbReference type="KEGG" id="hhy:Halhy_4320"/>
<dbReference type="RefSeq" id="WP_013766702.1">
    <property type="nucleotide sequence ID" value="NC_015510.1"/>
</dbReference>
<dbReference type="Proteomes" id="UP000008461">
    <property type="component" value="Chromosome"/>
</dbReference>
<evidence type="ECO:0000256" key="2">
    <source>
        <dbReference type="ARBA" id="ARBA00022692"/>
    </source>
</evidence>